<dbReference type="EMBL" id="JACCBH010000001">
    <property type="protein sequence ID" value="NYD54731.1"/>
    <property type="molecule type" value="Genomic_DNA"/>
</dbReference>
<dbReference type="InterPro" id="IPR001851">
    <property type="entry name" value="ABC_transp_permease"/>
</dbReference>
<dbReference type="AlphaFoldDB" id="A0A7Y9EVS5"/>
<keyword evidence="11" id="KW-1185">Reference proteome</keyword>
<evidence type="ECO:0000256" key="7">
    <source>
        <dbReference type="ARBA" id="ARBA00023136"/>
    </source>
</evidence>
<comment type="caution">
    <text evidence="10">The sequence shown here is derived from an EMBL/GenBank/DDBJ whole genome shotgun (WGS) entry which is preliminary data.</text>
</comment>
<organism evidence="10 11">
    <name type="scientific">Microbacterium pseudoresistens</name>
    <dbReference type="NCBI Taxonomy" id="640634"/>
    <lineage>
        <taxon>Bacteria</taxon>
        <taxon>Bacillati</taxon>
        <taxon>Actinomycetota</taxon>
        <taxon>Actinomycetes</taxon>
        <taxon>Micrococcales</taxon>
        <taxon>Microbacteriaceae</taxon>
        <taxon>Microbacterium</taxon>
    </lineage>
</organism>
<feature type="transmembrane region" description="Helical" evidence="9">
    <location>
        <begin position="59"/>
        <end position="80"/>
    </location>
</feature>
<evidence type="ECO:0000256" key="2">
    <source>
        <dbReference type="ARBA" id="ARBA00022448"/>
    </source>
</evidence>
<evidence type="ECO:0000256" key="6">
    <source>
        <dbReference type="ARBA" id="ARBA00022989"/>
    </source>
</evidence>
<keyword evidence="3" id="KW-1003">Cell membrane</keyword>
<dbReference type="GO" id="GO:0005886">
    <property type="term" value="C:plasma membrane"/>
    <property type="evidence" value="ECO:0007669"/>
    <property type="project" value="UniProtKB-SubCell"/>
</dbReference>
<feature type="transmembrane region" description="Helical" evidence="9">
    <location>
        <begin position="112"/>
        <end position="137"/>
    </location>
</feature>
<feature type="transmembrane region" description="Helical" evidence="9">
    <location>
        <begin position="149"/>
        <end position="168"/>
    </location>
</feature>
<evidence type="ECO:0000313" key="10">
    <source>
        <dbReference type="EMBL" id="NYD54731.1"/>
    </source>
</evidence>
<name>A0A7Y9EVS5_9MICO</name>
<keyword evidence="2" id="KW-0813">Transport</keyword>
<evidence type="ECO:0000256" key="9">
    <source>
        <dbReference type="SAM" id="Phobius"/>
    </source>
</evidence>
<feature type="transmembrane region" description="Helical" evidence="9">
    <location>
        <begin position="312"/>
        <end position="332"/>
    </location>
</feature>
<reference evidence="10 11" key="1">
    <citation type="submission" date="2020-07" db="EMBL/GenBank/DDBJ databases">
        <title>Sequencing the genomes of 1000 actinobacteria strains.</title>
        <authorList>
            <person name="Klenk H.-P."/>
        </authorList>
    </citation>
    <scope>NUCLEOTIDE SEQUENCE [LARGE SCALE GENOMIC DNA]</scope>
    <source>
        <strain evidence="10 11">DSM 22185</strain>
    </source>
</reference>
<feature type="transmembrane region" description="Helical" evidence="9">
    <location>
        <begin position="87"/>
        <end position="106"/>
    </location>
</feature>
<sequence>MTDVLAPRPATAPRTYLTHSQPLWRRMLMTHDAVMIAILIVVSVVAVSSIPRFGTPLTLSYLLLDVTPILLCALPVALILISGDIDLSVASAVGISNVMLGWLYAQGVGIEFAMLAGVACGLVVGVVNGFLVAVLGLPSLAVTIGTLALFRGIAIGMLGTDSITAFPVELKSLANANFPGSGVPLVTVVLVLAIVVFAIVLHLTPFGRSVYAIGRGRDTARFSGVRTARATFLLFALSGLVAGLVGVFYTFRYGSARGDNAEGLELAVIAGVVLGGVSIFGGRGRIAGVVAGVLLIGLLQSVLRFLNNSADVINIAIGGLLVLSVVIPLLAGRISQAVASARRPSLASTAAGHEPHRKGDK</sequence>
<protein>
    <recommendedName>
        <fullName evidence="8">Autoinducer 2 import system permease protein LsrD</fullName>
    </recommendedName>
</protein>
<evidence type="ECO:0000256" key="1">
    <source>
        <dbReference type="ARBA" id="ARBA00004651"/>
    </source>
</evidence>
<dbReference type="CDD" id="cd06579">
    <property type="entry name" value="TM_PBP1_transp_AraH_like"/>
    <property type="match status" value="1"/>
</dbReference>
<accession>A0A7Y9EVS5</accession>
<proteinExistence type="predicted"/>
<evidence type="ECO:0000313" key="11">
    <source>
        <dbReference type="Proteomes" id="UP000552045"/>
    </source>
</evidence>
<feature type="transmembrane region" description="Helical" evidence="9">
    <location>
        <begin position="232"/>
        <end position="251"/>
    </location>
</feature>
<evidence type="ECO:0000256" key="5">
    <source>
        <dbReference type="ARBA" id="ARBA00022692"/>
    </source>
</evidence>
<gene>
    <name evidence="10" type="ORF">BKA02_001786</name>
</gene>
<dbReference type="PANTHER" id="PTHR32196:SF71">
    <property type="entry name" value="AUTOINDUCER 2 IMPORT SYSTEM PERMEASE PROTEIN LSRD"/>
    <property type="match status" value="1"/>
</dbReference>
<feature type="transmembrane region" description="Helical" evidence="9">
    <location>
        <begin position="263"/>
        <end position="280"/>
    </location>
</feature>
<feature type="transmembrane region" description="Helical" evidence="9">
    <location>
        <begin position="188"/>
        <end position="211"/>
    </location>
</feature>
<evidence type="ECO:0000256" key="8">
    <source>
        <dbReference type="ARBA" id="ARBA00039381"/>
    </source>
</evidence>
<dbReference type="PANTHER" id="PTHR32196">
    <property type="entry name" value="ABC TRANSPORTER PERMEASE PROTEIN YPHD-RELATED-RELATED"/>
    <property type="match status" value="1"/>
</dbReference>
<dbReference type="GO" id="GO:0022857">
    <property type="term" value="F:transmembrane transporter activity"/>
    <property type="evidence" value="ECO:0007669"/>
    <property type="project" value="InterPro"/>
</dbReference>
<dbReference type="Proteomes" id="UP000552045">
    <property type="component" value="Unassembled WGS sequence"/>
</dbReference>
<feature type="transmembrane region" description="Helical" evidence="9">
    <location>
        <begin position="287"/>
        <end position="306"/>
    </location>
</feature>
<dbReference type="Pfam" id="PF02653">
    <property type="entry name" value="BPD_transp_2"/>
    <property type="match status" value="1"/>
</dbReference>
<comment type="subcellular location">
    <subcellularLocation>
        <location evidence="1">Cell membrane</location>
        <topology evidence="1">Multi-pass membrane protein</topology>
    </subcellularLocation>
</comment>
<dbReference type="RefSeq" id="WP_179433270.1">
    <property type="nucleotide sequence ID" value="NZ_BAABLC010000008.1"/>
</dbReference>
<evidence type="ECO:0000256" key="4">
    <source>
        <dbReference type="ARBA" id="ARBA00022519"/>
    </source>
</evidence>
<keyword evidence="5 9" id="KW-0812">Transmembrane</keyword>
<keyword evidence="6 9" id="KW-1133">Transmembrane helix</keyword>
<keyword evidence="7 9" id="KW-0472">Membrane</keyword>
<evidence type="ECO:0000256" key="3">
    <source>
        <dbReference type="ARBA" id="ARBA00022475"/>
    </source>
</evidence>
<keyword evidence="4" id="KW-0997">Cell inner membrane</keyword>
<feature type="transmembrane region" description="Helical" evidence="9">
    <location>
        <begin position="33"/>
        <end position="53"/>
    </location>
</feature>